<organism evidence="1 2">
    <name type="scientific">Sutcliffiella cohnii</name>
    <dbReference type="NCBI Taxonomy" id="33932"/>
    <lineage>
        <taxon>Bacteria</taxon>
        <taxon>Bacillati</taxon>
        <taxon>Bacillota</taxon>
        <taxon>Bacilli</taxon>
        <taxon>Bacillales</taxon>
        <taxon>Bacillaceae</taxon>
        <taxon>Sutcliffiella</taxon>
    </lineage>
</organism>
<proteinExistence type="predicted"/>
<dbReference type="AlphaFoldDB" id="A0A223KL69"/>
<keyword evidence="2" id="KW-1185">Reference proteome</keyword>
<dbReference type="KEGG" id="bcoh:BC6307_01820"/>
<gene>
    <name evidence="1" type="ORF">BC6307_01820</name>
</gene>
<evidence type="ECO:0000313" key="1">
    <source>
        <dbReference type="EMBL" id="AST90107.1"/>
    </source>
</evidence>
<name>A0A223KL69_9BACI</name>
<accession>A0A223KL69</accession>
<evidence type="ECO:0000313" key="2">
    <source>
        <dbReference type="Proteomes" id="UP000215224"/>
    </source>
</evidence>
<dbReference type="Proteomes" id="UP000215224">
    <property type="component" value="Chromosome"/>
</dbReference>
<dbReference type="RefSeq" id="WP_066417020.1">
    <property type="nucleotide sequence ID" value="NZ_CP018866.1"/>
</dbReference>
<dbReference type="EMBL" id="CP018866">
    <property type="protein sequence ID" value="AST90107.1"/>
    <property type="molecule type" value="Genomic_DNA"/>
</dbReference>
<protein>
    <submittedName>
        <fullName evidence="1">Uncharacterized protein</fullName>
    </submittedName>
</protein>
<reference evidence="1 2" key="1">
    <citation type="submission" date="2016-12" db="EMBL/GenBank/DDBJ databases">
        <title>The whole genome sequencing and assembly of Bacillus cohnii DSM 6307T strain.</title>
        <authorList>
            <person name="Lee Y.-J."/>
            <person name="Yi H."/>
            <person name="Bahn Y.-S."/>
            <person name="Kim J.F."/>
            <person name="Lee D.-W."/>
        </authorList>
    </citation>
    <scope>NUCLEOTIDE SEQUENCE [LARGE SCALE GENOMIC DNA]</scope>
    <source>
        <strain evidence="1 2">DSM 6307</strain>
    </source>
</reference>
<sequence>MPLSINQRKDLRKNLLEEVYENYFKKNGAPFTQTKEELRADKEKDLAYQYLQEKGLITCTQMGNYIQIKPTVHGIDYVESLEK</sequence>